<organism evidence="6 7">
    <name type="scientific">Calicophoron daubneyi</name>
    <name type="common">Rumen fluke</name>
    <name type="synonym">Paramphistomum daubneyi</name>
    <dbReference type="NCBI Taxonomy" id="300641"/>
    <lineage>
        <taxon>Eukaryota</taxon>
        <taxon>Metazoa</taxon>
        <taxon>Spiralia</taxon>
        <taxon>Lophotrochozoa</taxon>
        <taxon>Platyhelminthes</taxon>
        <taxon>Trematoda</taxon>
        <taxon>Digenea</taxon>
        <taxon>Plagiorchiida</taxon>
        <taxon>Pronocephalata</taxon>
        <taxon>Paramphistomoidea</taxon>
        <taxon>Paramphistomidae</taxon>
        <taxon>Calicophoron</taxon>
    </lineage>
</organism>
<comment type="subcellular location">
    <subcellularLocation>
        <location evidence="1">Membrane</location>
        <topology evidence="1">Multi-pass membrane protein</topology>
    </subcellularLocation>
</comment>
<dbReference type="PROSITE" id="PS51257">
    <property type="entry name" value="PROKAR_LIPOPROTEIN"/>
    <property type="match status" value="1"/>
</dbReference>
<dbReference type="SUPFAM" id="SSF48652">
    <property type="entry name" value="Tetraspanin"/>
    <property type="match status" value="1"/>
</dbReference>
<dbReference type="Pfam" id="PF00335">
    <property type="entry name" value="Tetraspanin"/>
    <property type="match status" value="1"/>
</dbReference>
<dbReference type="Proteomes" id="UP001497525">
    <property type="component" value="Unassembled WGS sequence"/>
</dbReference>
<dbReference type="EMBL" id="CAXLJL010000367">
    <property type="protein sequence ID" value="CAL5136955.1"/>
    <property type="molecule type" value="Genomic_DNA"/>
</dbReference>
<evidence type="ECO:0000256" key="3">
    <source>
        <dbReference type="ARBA" id="ARBA00022989"/>
    </source>
</evidence>
<evidence type="ECO:0000256" key="1">
    <source>
        <dbReference type="ARBA" id="ARBA00004141"/>
    </source>
</evidence>
<dbReference type="GO" id="GO:0016020">
    <property type="term" value="C:membrane"/>
    <property type="evidence" value="ECO:0007669"/>
    <property type="project" value="UniProtKB-SubCell"/>
</dbReference>
<keyword evidence="3 5" id="KW-1133">Transmembrane helix</keyword>
<dbReference type="InterPro" id="IPR018499">
    <property type="entry name" value="Tetraspanin/Peripherin"/>
</dbReference>
<evidence type="ECO:0008006" key="8">
    <source>
        <dbReference type="Google" id="ProtNLM"/>
    </source>
</evidence>
<protein>
    <recommendedName>
        <fullName evidence="8">Tetraspanin</fullName>
    </recommendedName>
</protein>
<comment type="caution">
    <text evidence="6">The sequence shown here is derived from an EMBL/GenBank/DDBJ whole genome shotgun (WGS) entry which is preliminary data.</text>
</comment>
<evidence type="ECO:0000256" key="4">
    <source>
        <dbReference type="ARBA" id="ARBA00023136"/>
    </source>
</evidence>
<accession>A0AAV2TIH1</accession>
<feature type="transmembrane region" description="Helical" evidence="5">
    <location>
        <begin position="12"/>
        <end position="31"/>
    </location>
</feature>
<evidence type="ECO:0000256" key="5">
    <source>
        <dbReference type="SAM" id="Phobius"/>
    </source>
</evidence>
<gene>
    <name evidence="6" type="ORF">CDAUBV1_LOCUS11240</name>
</gene>
<feature type="transmembrane region" description="Helical" evidence="5">
    <location>
        <begin position="103"/>
        <end position="127"/>
    </location>
</feature>
<evidence type="ECO:0000313" key="6">
    <source>
        <dbReference type="EMBL" id="CAL5136955.1"/>
    </source>
</evidence>
<name>A0AAV2TIH1_CALDB</name>
<sequence>MCRSVTCALLSIFNAIVLVIGIVATVVGACLRWNQPMLRRIIDAGIGEYTKYTDVDVQTMKNRFYAAIQDMASPVGLALFIFGIILVAIAIIAYVGLCCNFKILVIVYAVVIGMLVIIHLIYIIIYFSNRNLILKYPMNYLKETVMGYTSISTGDEDSLILGYLMPHFHCCGYENGNDFHSSGAKFTGEEYYNQQNITVKYPVPCCKSPGTDQSSCPYQFTSSNSYIDTGCKEPVKDKLKDIFDIVTYVSIVMLIFDAIAFILAVIHICIPSD</sequence>
<reference evidence="6" key="1">
    <citation type="submission" date="2024-06" db="EMBL/GenBank/DDBJ databases">
        <authorList>
            <person name="Liu X."/>
            <person name="Lenzi L."/>
            <person name="Haldenby T S."/>
            <person name="Uol C."/>
        </authorList>
    </citation>
    <scope>NUCLEOTIDE SEQUENCE</scope>
</reference>
<keyword evidence="4 5" id="KW-0472">Membrane</keyword>
<feature type="transmembrane region" description="Helical" evidence="5">
    <location>
        <begin position="75"/>
        <end position="97"/>
    </location>
</feature>
<keyword evidence="2 5" id="KW-0812">Transmembrane</keyword>
<evidence type="ECO:0000256" key="2">
    <source>
        <dbReference type="ARBA" id="ARBA00022692"/>
    </source>
</evidence>
<feature type="transmembrane region" description="Helical" evidence="5">
    <location>
        <begin position="245"/>
        <end position="268"/>
    </location>
</feature>
<proteinExistence type="predicted"/>
<dbReference type="AlphaFoldDB" id="A0AAV2TIH1"/>
<dbReference type="InterPro" id="IPR008952">
    <property type="entry name" value="Tetraspanin_EC2_sf"/>
</dbReference>
<evidence type="ECO:0000313" key="7">
    <source>
        <dbReference type="Proteomes" id="UP001497525"/>
    </source>
</evidence>